<evidence type="ECO:0000313" key="3">
    <source>
        <dbReference type="WBParaSite" id="SMRG1_42090.1"/>
    </source>
</evidence>
<reference evidence="3" key="1">
    <citation type="submission" date="2023-11" db="UniProtKB">
        <authorList>
            <consortium name="WormBaseParasite"/>
        </authorList>
    </citation>
    <scope>IDENTIFICATION</scope>
</reference>
<accession>A0AA84ZPW1</accession>
<proteinExistence type="predicted"/>
<evidence type="ECO:0000313" key="2">
    <source>
        <dbReference type="Proteomes" id="UP000050790"/>
    </source>
</evidence>
<dbReference type="WBParaSite" id="SMRG1_42090.1">
    <property type="protein sequence ID" value="SMRG1_42090.1"/>
    <property type="gene ID" value="SMRG1_42090"/>
</dbReference>
<feature type="compositionally biased region" description="Low complexity" evidence="1">
    <location>
        <begin position="853"/>
        <end position="869"/>
    </location>
</feature>
<dbReference type="Proteomes" id="UP000050790">
    <property type="component" value="Unassembled WGS sequence"/>
</dbReference>
<sequence length="1062" mass="116839">MGGLTIRKSGSIPPKCIRLPSGKLFDCGRKVLVHNISDLHYVCSRLNISEDQKFFILTEYNGEKCLVPIFYPHHPNSLHNRTSKLLIAYYLCEQFHLKCIQLDSPQDLADIKLVSDVVIANKNQLNTSEEDSRALEELLNSEELFTRLLSVLLSIPELTTQWVHVKDQKGQLYQIGINRDGLIIHQEFVESLSTRFNWQDLGNAIANRSIVTLPISMNSENAEKLMDFIDIKSSNKLKSASNTANLKDDRNNSQSIENDKNTSQQYILKFRLSDAKIAQRLALQLYTICNRVIKESNNNSNTRIQYNDVEKEEEEDESTSSDMLTRFNRQFRDTFRCFSRPFNMKSKGPKHKPCSTLLDPNTTTQDVNSNNNNNDNNIEATITVQPSSVSDHTLLTYSNVLPMSTTSIPTTSVAFVTSSISSNSCCTTVKSPVHDNADDENLKKCSYSPMYSSVQMNSPTMITTNQSPITATTHATFMSNSKLNQQNIITTNYEKIPVVVEPIEVAAGEAQAELNERDKQVLHSLLMNKSSTIVSSVPVNDFSYTIANTSMMTTTIPIKSISNELSSPQLSSFNNLSSVAMNKSNSTFHKEPLNISPMINTTITTSGTTTTINEDNLSKQYTNESIFSSSTIPTNDNLATFSHSSTSVHTEMSGHKNFIPSAINSNVTNTHFVQSKLDTVVVEKQISDGENLKPQVTSEHVSCVTESSIKSVTAHSVSVVSAKNNVASSVDVNNNNYNIPDFQNVNSYNNHNVESTVSHTTSLYAPQPYTTVKSDTNNDIPNDIKPTLNGFKHVMEDDSLKIAHTTSPSTISTSDSFQSRIKPPSFTVKTSDSNKISTTKVTSTTVKVDESFSSNHLTQNNNNNTMSNSFHTPESIKNQNKIDSPEKNNTPSTPPVVCSASVSVTGIRPPSGIKAPSITPDKMKSRITTNGHTNPSATDTSVMSTHDDDMTHNKKQIPTSVEPTCELIKRQESITEDSLEHPSGLPRPLGISPSSSHGKVQSKLRPLSGNSPIANSGIPAPSIMPPLVSGQSHMPVSMNNTSIPLPSGIKPPSRSPKSALAK</sequence>
<evidence type="ECO:0000256" key="1">
    <source>
        <dbReference type="SAM" id="MobiDB-lite"/>
    </source>
</evidence>
<dbReference type="AlphaFoldDB" id="A0AA84ZPW1"/>
<organism evidence="2 3">
    <name type="scientific">Schistosoma margrebowiei</name>
    <dbReference type="NCBI Taxonomy" id="48269"/>
    <lineage>
        <taxon>Eukaryota</taxon>
        <taxon>Metazoa</taxon>
        <taxon>Spiralia</taxon>
        <taxon>Lophotrochozoa</taxon>
        <taxon>Platyhelminthes</taxon>
        <taxon>Trematoda</taxon>
        <taxon>Digenea</taxon>
        <taxon>Strigeidida</taxon>
        <taxon>Schistosomatoidea</taxon>
        <taxon>Schistosomatidae</taxon>
        <taxon>Schistosoma</taxon>
    </lineage>
</organism>
<name>A0AA84ZPW1_9TREM</name>
<protein>
    <submittedName>
        <fullName evidence="3">Uncharacterized protein</fullName>
    </submittedName>
</protein>
<feature type="region of interest" description="Disordered" evidence="1">
    <location>
        <begin position="852"/>
        <end position="1062"/>
    </location>
</feature>
<feature type="compositionally biased region" description="Polar residues" evidence="1">
    <location>
        <begin position="1029"/>
        <end position="1044"/>
    </location>
</feature>
<feature type="compositionally biased region" description="Polar residues" evidence="1">
    <location>
        <begin position="926"/>
        <end position="944"/>
    </location>
</feature>
<feature type="compositionally biased region" description="Polar residues" evidence="1">
    <location>
        <begin position="870"/>
        <end position="891"/>
    </location>
</feature>